<accession>A0A816TJB4</accession>
<dbReference type="Proteomes" id="UP001295469">
    <property type="component" value="Chromosome A05"/>
</dbReference>
<reference evidence="1" key="1">
    <citation type="submission" date="2021-01" db="EMBL/GenBank/DDBJ databases">
        <authorList>
            <consortium name="Genoscope - CEA"/>
            <person name="William W."/>
        </authorList>
    </citation>
    <scope>NUCLEOTIDE SEQUENCE</scope>
</reference>
<dbReference type="EMBL" id="HG994359">
    <property type="protein sequence ID" value="CAF2097371.1"/>
    <property type="molecule type" value="Genomic_DNA"/>
</dbReference>
<name>A0A816TJB4_BRANA</name>
<organism evidence="1">
    <name type="scientific">Brassica napus</name>
    <name type="common">Rape</name>
    <dbReference type="NCBI Taxonomy" id="3708"/>
    <lineage>
        <taxon>Eukaryota</taxon>
        <taxon>Viridiplantae</taxon>
        <taxon>Streptophyta</taxon>
        <taxon>Embryophyta</taxon>
        <taxon>Tracheophyta</taxon>
        <taxon>Spermatophyta</taxon>
        <taxon>Magnoliopsida</taxon>
        <taxon>eudicotyledons</taxon>
        <taxon>Gunneridae</taxon>
        <taxon>Pentapetalae</taxon>
        <taxon>rosids</taxon>
        <taxon>malvids</taxon>
        <taxon>Brassicales</taxon>
        <taxon>Brassicaceae</taxon>
        <taxon>Brassiceae</taxon>
        <taxon>Brassica</taxon>
    </lineage>
</organism>
<protein>
    <submittedName>
        <fullName evidence="1">(rape) hypothetical protein</fullName>
    </submittedName>
</protein>
<proteinExistence type="predicted"/>
<gene>
    <name evidence="1" type="ORF">DARMORV10_A05P18330.1</name>
</gene>
<dbReference type="AlphaFoldDB" id="A0A816TJB4"/>
<sequence>MWALGSGAFRLGCQLMYYNLWFSVWEGIVKKYVG</sequence>
<evidence type="ECO:0000313" key="1">
    <source>
        <dbReference type="EMBL" id="CAF2097371.1"/>
    </source>
</evidence>